<dbReference type="Gene3D" id="3.30.310.170">
    <property type="entry name" value="Outer membrane protein assembly factor BamC"/>
    <property type="match status" value="2"/>
</dbReference>
<dbReference type="InterPro" id="IPR010653">
    <property type="entry name" value="NlpB/DapX"/>
</dbReference>
<organism evidence="1">
    <name type="scientific">marine metagenome</name>
    <dbReference type="NCBI Taxonomy" id="408172"/>
    <lineage>
        <taxon>unclassified sequences</taxon>
        <taxon>metagenomes</taxon>
        <taxon>ecological metagenomes</taxon>
    </lineage>
</organism>
<sequence>MLPEPVKKFGLGDRVLNYQGEDTVSSLVIPPDLTEPSFQSDFNDQYSSDNQTFEGIKVDNVELKRDSFRRWLVVDKTPSEVWPWAKEFLKSYGFKIEKEDQKIGVMETGYLENDINVPDKSLGAIRAFLSKSLKSKYGLPIADKYRIRVEESANKKSSEIYLTLNSIEEVVNGGMRVWQARAKDLELETEMLLRLMVFLGSDRFEAIENITNSLEVDKPQVMVNKAENGYAEILFPFDQRQTWGYLGWALDELDVDIEDLDVTEGSYYVNIVTKKGLFARLLPSSVQSKTYQLFVKELDKANSIVVFNDL</sequence>
<feature type="non-terminal residue" evidence="1">
    <location>
        <position position="1"/>
    </location>
</feature>
<accession>A0A382AU87</accession>
<dbReference type="AlphaFoldDB" id="A0A382AU87"/>
<dbReference type="Pfam" id="PF06804">
    <property type="entry name" value="Lipoprotein_18"/>
    <property type="match status" value="1"/>
</dbReference>
<proteinExistence type="predicted"/>
<name>A0A382AU87_9ZZZZ</name>
<protein>
    <submittedName>
        <fullName evidence="1">Uncharacterized protein</fullName>
    </submittedName>
</protein>
<dbReference type="EMBL" id="UINC01026705">
    <property type="protein sequence ID" value="SVB04632.1"/>
    <property type="molecule type" value="Genomic_DNA"/>
</dbReference>
<evidence type="ECO:0000313" key="1">
    <source>
        <dbReference type="EMBL" id="SVB04632.1"/>
    </source>
</evidence>
<dbReference type="InterPro" id="IPR042268">
    <property type="entry name" value="BamC_C"/>
</dbReference>
<reference evidence="1" key="1">
    <citation type="submission" date="2018-05" db="EMBL/GenBank/DDBJ databases">
        <authorList>
            <person name="Lanie J.A."/>
            <person name="Ng W.-L."/>
            <person name="Kazmierczak K.M."/>
            <person name="Andrzejewski T.M."/>
            <person name="Davidsen T.M."/>
            <person name="Wayne K.J."/>
            <person name="Tettelin H."/>
            <person name="Glass J.I."/>
            <person name="Rusch D."/>
            <person name="Podicherti R."/>
            <person name="Tsui H.-C.T."/>
            <person name="Winkler M.E."/>
        </authorList>
    </citation>
    <scope>NUCLEOTIDE SEQUENCE</scope>
</reference>
<gene>
    <name evidence="1" type="ORF">METZ01_LOCUS157486</name>
</gene>
<feature type="non-terminal residue" evidence="1">
    <location>
        <position position="310"/>
    </location>
</feature>